<keyword evidence="3" id="KW-0904">Protein phosphatase</keyword>
<dbReference type="Pfam" id="PF01451">
    <property type="entry name" value="LMWPc"/>
    <property type="match status" value="1"/>
</dbReference>
<sequence>MPYNVLTVCTGNICRSPAAEALLRSRLDDSVHVLSAGTGALVGRPVPARMAELVTAAGGEVANFAARQATPAMIQESDLILTLTVRHRAWVVDQVPAAVRRTLTLRELGRLVSTIPPGVFDPSTLPDDAARLAALLPLALGERRRHAGRRHDDDVVDPYGRSGAAYRTSFDQITSGLTPVLRAIAARPRGSLDWPRADHR</sequence>
<protein>
    <submittedName>
        <fullName evidence="5">Low molecular weight phosphatase family protein</fullName>
    </submittedName>
</protein>
<comment type="caution">
    <text evidence="5">The sequence shown here is derived from an EMBL/GenBank/DDBJ whole genome shotgun (WGS) entry which is preliminary data.</text>
</comment>
<dbReference type="InterPro" id="IPR050438">
    <property type="entry name" value="LMW_PTPase"/>
</dbReference>
<keyword evidence="6" id="KW-1185">Reference proteome</keyword>
<keyword evidence="2" id="KW-0378">Hydrolase</keyword>
<dbReference type="PANTHER" id="PTHR11717">
    <property type="entry name" value="LOW MOLECULAR WEIGHT PROTEIN TYROSINE PHOSPHATASE"/>
    <property type="match status" value="1"/>
</dbReference>
<dbReference type="EMBL" id="JAFMPK010000048">
    <property type="protein sequence ID" value="MBO0610933.1"/>
    <property type="molecule type" value="Genomic_DNA"/>
</dbReference>
<evidence type="ECO:0000313" key="5">
    <source>
        <dbReference type="EMBL" id="MBO0610933.1"/>
    </source>
</evidence>
<dbReference type="PANTHER" id="PTHR11717:SF31">
    <property type="entry name" value="LOW MOLECULAR WEIGHT PROTEIN-TYROSINE-PHOSPHATASE ETP-RELATED"/>
    <property type="match status" value="1"/>
</dbReference>
<dbReference type="PRINTS" id="PR00719">
    <property type="entry name" value="LMWPTPASE"/>
</dbReference>
<accession>A0ABS3IER0</accession>
<evidence type="ECO:0000256" key="1">
    <source>
        <dbReference type="ARBA" id="ARBA00011063"/>
    </source>
</evidence>
<dbReference type="Proteomes" id="UP000664617">
    <property type="component" value="Unassembled WGS sequence"/>
</dbReference>
<dbReference type="RefSeq" id="WP_207276903.1">
    <property type="nucleotide sequence ID" value="NZ_JAFMPK010000048.1"/>
</dbReference>
<dbReference type="SUPFAM" id="SSF52788">
    <property type="entry name" value="Phosphotyrosine protein phosphatases I"/>
    <property type="match status" value="1"/>
</dbReference>
<dbReference type="SMART" id="SM00226">
    <property type="entry name" value="LMWPc"/>
    <property type="match status" value="1"/>
</dbReference>
<name>A0ABS3IER0_9MICO</name>
<dbReference type="InterPro" id="IPR017867">
    <property type="entry name" value="Tyr_phospatase_low_mol_wt"/>
</dbReference>
<evidence type="ECO:0000259" key="4">
    <source>
        <dbReference type="SMART" id="SM00226"/>
    </source>
</evidence>
<reference evidence="6" key="2">
    <citation type="submission" date="2023-07" db="EMBL/GenBank/DDBJ databases">
        <title>Myceligenerans salitolerans sp. nov., a halotolerant actinomycete isolated from a salt lake in Xinjiang, China.</title>
        <authorList>
            <person name="Guan T."/>
        </authorList>
    </citation>
    <scope>NUCLEOTIDE SEQUENCE [LARGE SCALE GENOMIC DNA]</scope>
    <source>
        <strain evidence="6">XHU 5031</strain>
    </source>
</reference>
<comment type="similarity">
    <text evidence="1">Belongs to the low molecular weight phosphotyrosine protein phosphatase family.</text>
</comment>
<evidence type="ECO:0000256" key="2">
    <source>
        <dbReference type="ARBA" id="ARBA00022801"/>
    </source>
</evidence>
<dbReference type="InterPro" id="IPR023485">
    <property type="entry name" value="Ptyr_pPase"/>
</dbReference>
<proteinExistence type="inferred from homology"/>
<evidence type="ECO:0000256" key="3">
    <source>
        <dbReference type="ARBA" id="ARBA00022912"/>
    </source>
</evidence>
<dbReference type="InterPro" id="IPR036196">
    <property type="entry name" value="Ptyr_pPase_sf"/>
</dbReference>
<dbReference type="Gene3D" id="3.40.50.2300">
    <property type="match status" value="1"/>
</dbReference>
<feature type="domain" description="Phosphotyrosine protein phosphatase I" evidence="4">
    <location>
        <begin position="3"/>
        <end position="183"/>
    </location>
</feature>
<gene>
    <name evidence="5" type="ORF">J0911_18060</name>
</gene>
<evidence type="ECO:0000313" key="6">
    <source>
        <dbReference type="Proteomes" id="UP000664617"/>
    </source>
</evidence>
<reference evidence="5 6" key="1">
    <citation type="submission" date="2021-03" db="EMBL/GenBank/DDBJ databases">
        <authorList>
            <person name="Xin L."/>
        </authorList>
    </citation>
    <scope>NUCLEOTIDE SEQUENCE [LARGE SCALE GENOMIC DNA]</scope>
    <source>
        <strain evidence="5 6">XHU 5031</strain>
    </source>
</reference>
<organism evidence="5 6">
    <name type="scientific">Myceligenerans salitolerans</name>
    <dbReference type="NCBI Taxonomy" id="1230528"/>
    <lineage>
        <taxon>Bacteria</taxon>
        <taxon>Bacillati</taxon>
        <taxon>Actinomycetota</taxon>
        <taxon>Actinomycetes</taxon>
        <taxon>Micrococcales</taxon>
        <taxon>Promicromonosporaceae</taxon>
        <taxon>Myceligenerans</taxon>
    </lineage>
</organism>